<feature type="transmembrane region" description="Helical" evidence="1">
    <location>
        <begin position="38"/>
        <end position="57"/>
    </location>
</feature>
<dbReference type="Proteomes" id="UP001232992">
    <property type="component" value="Unassembled WGS sequence"/>
</dbReference>
<dbReference type="RefSeq" id="WP_283756544.1">
    <property type="nucleotide sequence ID" value="NZ_JAQOSQ010000001.1"/>
</dbReference>
<protein>
    <submittedName>
        <fullName evidence="2">Uncharacterized protein</fullName>
    </submittedName>
</protein>
<name>A0ABT7BS45_9CYAN</name>
<keyword evidence="1" id="KW-1133">Transmembrane helix</keyword>
<evidence type="ECO:0000256" key="1">
    <source>
        <dbReference type="SAM" id="Phobius"/>
    </source>
</evidence>
<sequence>MKESQKLLFGYTIVLTTTAIAISLYLSGLESPTGMEQQLATTLNTIAVAGVTFLWTAKWTAR</sequence>
<feature type="transmembrane region" description="Helical" evidence="1">
    <location>
        <begin position="7"/>
        <end position="26"/>
    </location>
</feature>
<keyword evidence="3" id="KW-1185">Reference proteome</keyword>
<organism evidence="2 3">
    <name type="scientific">Roseofilum casamattae BLCC-M143</name>
    <dbReference type="NCBI Taxonomy" id="3022442"/>
    <lineage>
        <taxon>Bacteria</taxon>
        <taxon>Bacillati</taxon>
        <taxon>Cyanobacteriota</taxon>
        <taxon>Cyanophyceae</taxon>
        <taxon>Desertifilales</taxon>
        <taxon>Desertifilaceae</taxon>
        <taxon>Roseofilum</taxon>
        <taxon>Roseofilum casamattae</taxon>
    </lineage>
</organism>
<accession>A0ABT7BS45</accession>
<reference evidence="2 3" key="1">
    <citation type="submission" date="2023-01" db="EMBL/GenBank/DDBJ databases">
        <title>Novel diversity within Roseofilum (Cyanobacteria; Desertifilaceae) from marine benthic mats with descriptions of four novel species.</title>
        <authorList>
            <person name="Wang Y."/>
            <person name="Berthold D.E."/>
            <person name="Hu J."/>
            <person name="Lefler F.W."/>
            <person name="Laughinghouse H.D. IV."/>
        </authorList>
    </citation>
    <scope>NUCLEOTIDE SEQUENCE [LARGE SCALE GENOMIC DNA]</scope>
    <source>
        <strain evidence="2 3">BLCC-M143</strain>
    </source>
</reference>
<comment type="caution">
    <text evidence="2">The sequence shown here is derived from an EMBL/GenBank/DDBJ whole genome shotgun (WGS) entry which is preliminary data.</text>
</comment>
<keyword evidence="1" id="KW-0812">Transmembrane</keyword>
<gene>
    <name evidence="2" type="ORF">PMH09_01685</name>
</gene>
<keyword evidence="1" id="KW-0472">Membrane</keyword>
<proteinExistence type="predicted"/>
<evidence type="ECO:0000313" key="3">
    <source>
        <dbReference type="Proteomes" id="UP001232992"/>
    </source>
</evidence>
<dbReference type="EMBL" id="JAQOSQ010000001">
    <property type="protein sequence ID" value="MDJ1181895.1"/>
    <property type="molecule type" value="Genomic_DNA"/>
</dbReference>
<evidence type="ECO:0000313" key="2">
    <source>
        <dbReference type="EMBL" id="MDJ1181895.1"/>
    </source>
</evidence>